<gene>
    <name evidence="3" type="ORF">GBAR_LOCUS24516</name>
</gene>
<dbReference type="NCBIfam" id="NF033564">
    <property type="entry name" value="transpos_ISAs1"/>
    <property type="match status" value="1"/>
</dbReference>
<comment type="caution">
    <text evidence="3">The sequence shown here is derived from an EMBL/GenBank/DDBJ whole genome shotgun (WGS) entry which is preliminary data.</text>
</comment>
<sequence length="369" mass="41948">MERFEILEDPRTGHARRHELLDIIVITLCAVICGADNWVEIEEFGKAKEEWFRRFLKLPHGIPSHDTFGRVFSLLDPEQFSACFMDWVRSVSELAHGDVVAIDGKILRRCHDRANGRGPLHMVSAWATEHRMVLGQTRTEAHSNEITAIPQLLKVLELKGCLATIDAMGCQKNIARQVVRGGADYLLSVKANQSELYENIMDLFACQERAGWDGVAYSHHEQLGKGHGRLERRQCWVITDPEELAYVDPQRQWASLSAVARVNYRRDIDTGSPEDTRYYICSSPADAATLLAAARSHWSIENSLHWVLDMAFDEDHSRVRTGHADQNLAVMRHLALNLLKQERSAKVGIKAKRKKAGWDFDYLLKVLSQ</sequence>
<dbReference type="InterPro" id="IPR002559">
    <property type="entry name" value="Transposase_11"/>
</dbReference>
<protein>
    <submittedName>
        <fullName evidence="3">H repeat-associated putative transposase YhhI</fullName>
    </submittedName>
</protein>
<dbReference type="InterPro" id="IPR032806">
    <property type="entry name" value="YbfD_N"/>
</dbReference>
<dbReference type="AlphaFoldDB" id="A0AA35T9Y5"/>
<dbReference type="EMBL" id="CASHTH010003377">
    <property type="protein sequence ID" value="CAI8044143.1"/>
    <property type="molecule type" value="Genomic_DNA"/>
</dbReference>
<name>A0AA35T9Y5_GEOBA</name>
<feature type="domain" description="Transposase IS4-like" evidence="1">
    <location>
        <begin position="98"/>
        <end position="338"/>
    </location>
</feature>
<dbReference type="PANTHER" id="PTHR30298">
    <property type="entry name" value="H REPEAT-ASSOCIATED PREDICTED TRANSPOSASE"/>
    <property type="match status" value="1"/>
</dbReference>
<dbReference type="Proteomes" id="UP001174909">
    <property type="component" value="Unassembled WGS sequence"/>
</dbReference>
<dbReference type="GO" id="GO:0004803">
    <property type="term" value="F:transposase activity"/>
    <property type="evidence" value="ECO:0007669"/>
    <property type="project" value="InterPro"/>
</dbReference>
<keyword evidence="4" id="KW-1185">Reference proteome</keyword>
<evidence type="ECO:0000259" key="1">
    <source>
        <dbReference type="Pfam" id="PF01609"/>
    </source>
</evidence>
<evidence type="ECO:0000313" key="4">
    <source>
        <dbReference type="Proteomes" id="UP001174909"/>
    </source>
</evidence>
<organism evidence="3 4">
    <name type="scientific">Geodia barretti</name>
    <name type="common">Barrett's horny sponge</name>
    <dbReference type="NCBI Taxonomy" id="519541"/>
    <lineage>
        <taxon>Eukaryota</taxon>
        <taxon>Metazoa</taxon>
        <taxon>Porifera</taxon>
        <taxon>Demospongiae</taxon>
        <taxon>Heteroscleromorpha</taxon>
        <taxon>Tetractinellida</taxon>
        <taxon>Astrophorina</taxon>
        <taxon>Geodiidae</taxon>
        <taxon>Geodia</taxon>
    </lineage>
</organism>
<feature type="domain" description="H repeat-associated protein N-terminal" evidence="2">
    <location>
        <begin position="2"/>
        <end position="88"/>
    </location>
</feature>
<accession>A0AA35T9Y5</accession>
<evidence type="ECO:0000313" key="3">
    <source>
        <dbReference type="EMBL" id="CAI8044143.1"/>
    </source>
</evidence>
<reference evidence="3" key="1">
    <citation type="submission" date="2023-03" db="EMBL/GenBank/DDBJ databases">
        <authorList>
            <person name="Steffen K."/>
            <person name="Cardenas P."/>
        </authorList>
    </citation>
    <scope>NUCLEOTIDE SEQUENCE</scope>
</reference>
<dbReference type="InterPro" id="IPR051698">
    <property type="entry name" value="Transposase_11-like"/>
</dbReference>
<dbReference type="PANTHER" id="PTHR30298:SF0">
    <property type="entry name" value="PROTEIN YBFL-RELATED"/>
    <property type="match status" value="1"/>
</dbReference>
<proteinExistence type="predicted"/>
<dbReference type="GO" id="GO:0006313">
    <property type="term" value="P:DNA transposition"/>
    <property type="evidence" value="ECO:0007669"/>
    <property type="project" value="InterPro"/>
</dbReference>
<dbReference type="Pfam" id="PF13808">
    <property type="entry name" value="DDE_Tnp_1_assoc"/>
    <property type="match status" value="1"/>
</dbReference>
<dbReference type="InterPro" id="IPR047647">
    <property type="entry name" value="ISAs1_transpos"/>
</dbReference>
<dbReference type="GO" id="GO:0003677">
    <property type="term" value="F:DNA binding"/>
    <property type="evidence" value="ECO:0007669"/>
    <property type="project" value="InterPro"/>
</dbReference>
<evidence type="ECO:0000259" key="2">
    <source>
        <dbReference type="Pfam" id="PF13808"/>
    </source>
</evidence>
<dbReference type="Pfam" id="PF01609">
    <property type="entry name" value="DDE_Tnp_1"/>
    <property type="match status" value="1"/>
</dbReference>